<evidence type="ECO:0000313" key="2">
    <source>
        <dbReference type="EMBL" id="RPD53141.1"/>
    </source>
</evidence>
<feature type="region of interest" description="Disordered" evidence="1">
    <location>
        <begin position="61"/>
        <end position="88"/>
    </location>
</feature>
<evidence type="ECO:0000313" key="3">
    <source>
        <dbReference type="Proteomes" id="UP000313359"/>
    </source>
</evidence>
<sequence>VLEEQDYAFFEVSMFADRDIFMRHHGGGIGHKGIGVDVDTSRQHRFRVRKAHGALLDIDMVSGRSGSHGDAAHSPQGDGENDPDSDLRRAEMDEPHLEHGTGPDEDVEEDVEMEIAQDVEGVDEDMDDGPYGQYDLDLGHGHELSEDDEDAQELDEGEGEPEVAQRLRFAEANGGDSDSDYEDYIDEMYAAHGFAAL</sequence>
<name>A0A5C2RPS3_9APHY</name>
<feature type="compositionally biased region" description="Acidic residues" evidence="1">
    <location>
        <begin position="119"/>
        <end position="128"/>
    </location>
</feature>
<proteinExistence type="predicted"/>
<reference evidence="2" key="1">
    <citation type="journal article" date="2018" name="Genome Biol. Evol.">
        <title>Genomics and development of Lentinus tigrinus, a white-rot wood-decaying mushroom with dimorphic fruiting bodies.</title>
        <authorList>
            <person name="Wu B."/>
            <person name="Xu Z."/>
            <person name="Knudson A."/>
            <person name="Carlson A."/>
            <person name="Chen N."/>
            <person name="Kovaka S."/>
            <person name="LaButti K."/>
            <person name="Lipzen A."/>
            <person name="Pennachio C."/>
            <person name="Riley R."/>
            <person name="Schakwitz W."/>
            <person name="Umezawa K."/>
            <person name="Ohm R.A."/>
            <person name="Grigoriev I.V."/>
            <person name="Nagy L.G."/>
            <person name="Gibbons J."/>
            <person name="Hibbett D."/>
        </authorList>
    </citation>
    <scope>NUCLEOTIDE SEQUENCE [LARGE SCALE GENOMIC DNA]</scope>
    <source>
        <strain evidence="2">ALCF2SS1-6</strain>
    </source>
</reference>
<dbReference type="EMBL" id="ML122329">
    <property type="protein sequence ID" value="RPD53141.1"/>
    <property type="molecule type" value="Genomic_DNA"/>
</dbReference>
<organism evidence="2 3">
    <name type="scientific">Lentinus tigrinus ALCF2SS1-6</name>
    <dbReference type="NCBI Taxonomy" id="1328759"/>
    <lineage>
        <taxon>Eukaryota</taxon>
        <taxon>Fungi</taxon>
        <taxon>Dikarya</taxon>
        <taxon>Basidiomycota</taxon>
        <taxon>Agaricomycotina</taxon>
        <taxon>Agaricomycetes</taxon>
        <taxon>Polyporales</taxon>
        <taxon>Polyporaceae</taxon>
        <taxon>Lentinus</taxon>
    </lineage>
</organism>
<keyword evidence="3" id="KW-1185">Reference proteome</keyword>
<feature type="non-terminal residue" evidence="2">
    <location>
        <position position="1"/>
    </location>
</feature>
<evidence type="ECO:0000256" key="1">
    <source>
        <dbReference type="SAM" id="MobiDB-lite"/>
    </source>
</evidence>
<protein>
    <submittedName>
        <fullName evidence="2">Uncharacterized protein</fullName>
    </submittedName>
</protein>
<feature type="compositionally biased region" description="Acidic residues" evidence="1">
    <location>
        <begin position="145"/>
        <end position="161"/>
    </location>
</feature>
<accession>A0A5C2RPS3</accession>
<dbReference type="Proteomes" id="UP000313359">
    <property type="component" value="Unassembled WGS sequence"/>
</dbReference>
<dbReference type="AlphaFoldDB" id="A0A5C2RPS3"/>
<dbReference type="STRING" id="1328759.A0A5C2RPS3"/>
<feature type="region of interest" description="Disordered" evidence="1">
    <location>
        <begin position="119"/>
        <end position="164"/>
    </location>
</feature>
<gene>
    <name evidence="2" type="ORF">L227DRAFT_617271</name>
</gene>